<feature type="domain" description="Pyridoxine 5'-phosphate oxidase dimerisation C-terminal" evidence="8">
    <location>
        <begin position="177"/>
        <end position="218"/>
    </location>
</feature>
<feature type="binding site" evidence="5">
    <location>
        <begin position="196"/>
        <end position="198"/>
    </location>
    <ligand>
        <name>substrate</name>
    </ligand>
</feature>
<feature type="binding site" evidence="5 6">
    <location>
        <position position="190"/>
    </location>
    <ligand>
        <name>FMN</name>
        <dbReference type="ChEBI" id="CHEBI:58210"/>
    </ligand>
</feature>
<comment type="pathway">
    <text evidence="5">Cofactor metabolism; pyridoxal 5'-phosphate salvage; pyridoxal 5'-phosphate from pyridoxine 5'-phosphate: step 1/1.</text>
</comment>
<dbReference type="InterPro" id="IPR000659">
    <property type="entry name" value="Pyridox_Oxase"/>
</dbReference>
<proteinExistence type="inferred from homology"/>
<dbReference type="NCBIfam" id="TIGR00558">
    <property type="entry name" value="pdxH"/>
    <property type="match status" value="1"/>
</dbReference>
<dbReference type="GO" id="GO:0010181">
    <property type="term" value="F:FMN binding"/>
    <property type="evidence" value="ECO:0007669"/>
    <property type="project" value="UniProtKB-UniRule"/>
</dbReference>
<dbReference type="AlphaFoldDB" id="A0A9W6SQ31"/>
<comment type="catalytic activity">
    <reaction evidence="5">
        <text>pyridoxamine 5'-phosphate + O2 + H2O = pyridoxal 5'-phosphate + H2O2 + NH4(+)</text>
        <dbReference type="Rhea" id="RHEA:15817"/>
        <dbReference type="ChEBI" id="CHEBI:15377"/>
        <dbReference type="ChEBI" id="CHEBI:15379"/>
        <dbReference type="ChEBI" id="CHEBI:16240"/>
        <dbReference type="ChEBI" id="CHEBI:28938"/>
        <dbReference type="ChEBI" id="CHEBI:58451"/>
        <dbReference type="ChEBI" id="CHEBI:597326"/>
        <dbReference type="EC" id="1.4.3.5"/>
    </reaction>
</comment>
<dbReference type="Pfam" id="PF10590">
    <property type="entry name" value="PNP_phzG_C"/>
    <property type="match status" value="1"/>
</dbReference>
<evidence type="ECO:0000259" key="8">
    <source>
        <dbReference type="Pfam" id="PF10590"/>
    </source>
</evidence>
<dbReference type="HAMAP" id="MF_01629">
    <property type="entry name" value="PdxH"/>
    <property type="match status" value="1"/>
</dbReference>
<dbReference type="GO" id="GO:0008615">
    <property type="term" value="P:pyridoxine biosynthetic process"/>
    <property type="evidence" value="ECO:0007669"/>
    <property type="project" value="UniProtKB-UniRule"/>
</dbReference>
<evidence type="ECO:0000256" key="3">
    <source>
        <dbReference type="ARBA" id="ARBA00022643"/>
    </source>
</evidence>
<comment type="catalytic activity">
    <reaction evidence="5">
        <text>pyridoxine 5'-phosphate + O2 = pyridoxal 5'-phosphate + H2O2</text>
        <dbReference type="Rhea" id="RHEA:15149"/>
        <dbReference type="ChEBI" id="CHEBI:15379"/>
        <dbReference type="ChEBI" id="CHEBI:16240"/>
        <dbReference type="ChEBI" id="CHEBI:58589"/>
        <dbReference type="ChEBI" id="CHEBI:597326"/>
        <dbReference type="EC" id="1.4.3.5"/>
    </reaction>
</comment>
<reference evidence="9" key="1">
    <citation type="submission" date="2023-03" db="EMBL/GenBank/DDBJ databases">
        <title>Actinorhabdospora filicis NBRC 111898.</title>
        <authorList>
            <person name="Ichikawa N."/>
            <person name="Sato H."/>
            <person name="Tonouchi N."/>
        </authorList>
    </citation>
    <scope>NUCLEOTIDE SEQUENCE</scope>
    <source>
        <strain evidence="9">NBRC 111898</strain>
    </source>
</reference>
<keyword evidence="10" id="KW-1185">Reference proteome</keyword>
<dbReference type="SUPFAM" id="SSF50475">
    <property type="entry name" value="FMN-binding split barrel"/>
    <property type="match status" value="1"/>
</dbReference>
<dbReference type="InterPro" id="IPR012349">
    <property type="entry name" value="Split_barrel_FMN-bd"/>
</dbReference>
<feature type="binding site" evidence="5">
    <location>
        <position position="137"/>
    </location>
    <ligand>
        <name>substrate</name>
    </ligand>
</feature>
<feature type="binding site" evidence="5 6">
    <location>
        <begin position="82"/>
        <end position="83"/>
    </location>
    <ligand>
        <name>FMN</name>
        <dbReference type="ChEBI" id="CHEBI:58210"/>
    </ligand>
</feature>
<dbReference type="EC" id="1.4.3.5" evidence="5"/>
<keyword evidence="4 5" id="KW-0560">Oxidoreductase</keyword>
<comment type="function">
    <text evidence="5">Catalyzes the oxidation of either pyridoxine 5'-phosphate (PNP) or pyridoxamine 5'-phosphate (PMP) into pyridoxal 5'-phosphate (PLP).</text>
</comment>
<evidence type="ECO:0000256" key="1">
    <source>
        <dbReference type="ARBA" id="ARBA00007301"/>
    </source>
</evidence>
<dbReference type="InterPro" id="IPR019576">
    <property type="entry name" value="Pyridoxamine_oxidase_dimer_C"/>
</dbReference>
<evidence type="ECO:0000256" key="2">
    <source>
        <dbReference type="ARBA" id="ARBA00022630"/>
    </source>
</evidence>
<evidence type="ECO:0000259" key="7">
    <source>
        <dbReference type="Pfam" id="PF01243"/>
    </source>
</evidence>
<dbReference type="GO" id="GO:0004733">
    <property type="term" value="F:pyridoxamine phosphate oxidase activity"/>
    <property type="evidence" value="ECO:0007669"/>
    <property type="project" value="UniProtKB-UniRule"/>
</dbReference>
<keyword evidence="5" id="KW-0664">Pyridoxine biosynthesis</keyword>
<dbReference type="InterPro" id="IPR019740">
    <property type="entry name" value="Pyridox_Oxase_CS"/>
</dbReference>
<dbReference type="InterPro" id="IPR011576">
    <property type="entry name" value="Pyridox_Oxase_N"/>
</dbReference>
<organism evidence="9 10">
    <name type="scientific">Actinorhabdospora filicis</name>
    <dbReference type="NCBI Taxonomy" id="1785913"/>
    <lineage>
        <taxon>Bacteria</taxon>
        <taxon>Bacillati</taxon>
        <taxon>Actinomycetota</taxon>
        <taxon>Actinomycetes</taxon>
        <taxon>Micromonosporales</taxon>
        <taxon>Micromonosporaceae</taxon>
        <taxon>Actinorhabdospora</taxon>
    </lineage>
</organism>
<dbReference type="PANTHER" id="PTHR10851">
    <property type="entry name" value="PYRIDOXINE-5-PHOSPHATE OXIDASE"/>
    <property type="match status" value="1"/>
</dbReference>
<dbReference type="NCBIfam" id="NF004231">
    <property type="entry name" value="PRK05679.1"/>
    <property type="match status" value="1"/>
</dbReference>
<evidence type="ECO:0000313" key="9">
    <source>
        <dbReference type="EMBL" id="GLZ80879.1"/>
    </source>
</evidence>
<feature type="binding site" evidence="5 6">
    <location>
        <begin position="146"/>
        <end position="147"/>
    </location>
    <ligand>
        <name>FMN</name>
        <dbReference type="ChEBI" id="CHEBI:58210"/>
    </ligand>
</feature>
<comment type="cofactor">
    <cofactor evidence="5 6">
        <name>FMN</name>
        <dbReference type="ChEBI" id="CHEBI:58210"/>
    </cofactor>
    <text evidence="5 6">Binds 1 FMN per subunit.</text>
</comment>
<dbReference type="Gene3D" id="2.30.110.10">
    <property type="entry name" value="Electron Transport, Fmn-binding Protein, Chain A"/>
    <property type="match status" value="1"/>
</dbReference>
<protein>
    <recommendedName>
        <fullName evidence="5">Pyridoxine/pyridoxamine 5'-phosphate oxidase</fullName>
        <ecNumber evidence="5">1.4.3.5</ecNumber>
    </recommendedName>
    <alternativeName>
        <fullName evidence="5">PNP/PMP oxidase</fullName>
        <shortName evidence="5">PNPOx</shortName>
    </alternativeName>
    <alternativeName>
        <fullName evidence="5">Pyridoxal 5'-phosphate synthase</fullName>
    </alternativeName>
</protein>
<name>A0A9W6SQ31_9ACTN</name>
<feature type="binding site" evidence="5">
    <location>
        <position position="129"/>
    </location>
    <ligand>
        <name>substrate</name>
    </ligand>
</feature>
<keyword evidence="3 5" id="KW-0288">FMN</keyword>
<evidence type="ECO:0000256" key="4">
    <source>
        <dbReference type="ARBA" id="ARBA00023002"/>
    </source>
</evidence>
<feature type="binding site" evidence="5 6">
    <location>
        <position position="88"/>
    </location>
    <ligand>
        <name>FMN</name>
        <dbReference type="ChEBI" id="CHEBI:58210"/>
    </ligand>
</feature>
<sequence>MNTPEETWSVAKLGRQYSSAPFDTGALAPTWHEQLRDWLKQAVDGGVFEPNAMVLSTVDAEGAPSSRNVLLRDFSSEGLTFFTNYESRKGTELAGNPRVALLFSWLPLYRQVNIRGTAVRVPREVSAAYFASRPRGSQLASYVSPQSQVLPDRDALQRMWDEADAAFPGEVPLRDNWGGYRVVPETVEFWQGQEARMHDRLRFRRVPGADWAVERLAP</sequence>
<dbReference type="PIRSF" id="PIRSF000190">
    <property type="entry name" value="Pyd_amn-ph_oxd"/>
    <property type="match status" value="1"/>
</dbReference>
<comment type="caution">
    <text evidence="9">The sequence shown here is derived from an EMBL/GenBank/DDBJ whole genome shotgun (WGS) entry which is preliminary data.</text>
</comment>
<dbReference type="Pfam" id="PF01243">
    <property type="entry name" value="PNPOx_N"/>
    <property type="match status" value="1"/>
</dbReference>
<dbReference type="EMBL" id="BSTX01000004">
    <property type="protein sequence ID" value="GLZ80879.1"/>
    <property type="molecule type" value="Genomic_DNA"/>
</dbReference>
<feature type="binding site" evidence="5">
    <location>
        <position position="72"/>
    </location>
    <ligand>
        <name>substrate</name>
    </ligand>
</feature>
<feature type="binding site" evidence="5">
    <location>
        <begin position="67"/>
        <end position="72"/>
    </location>
    <ligand>
        <name>FMN</name>
        <dbReference type="ChEBI" id="CHEBI:58210"/>
    </ligand>
</feature>
<dbReference type="Proteomes" id="UP001165079">
    <property type="component" value="Unassembled WGS sequence"/>
</dbReference>
<evidence type="ECO:0000256" key="5">
    <source>
        <dbReference type="HAMAP-Rule" id="MF_01629"/>
    </source>
</evidence>
<feature type="binding site" evidence="5 6">
    <location>
        <position position="111"/>
    </location>
    <ligand>
        <name>FMN</name>
        <dbReference type="ChEBI" id="CHEBI:58210"/>
    </ligand>
</feature>
<comment type="pathway">
    <text evidence="5">Cofactor metabolism; pyridoxal 5'-phosphate salvage; pyridoxal 5'-phosphate from pyridoxamine 5'-phosphate: step 1/1.</text>
</comment>
<feature type="domain" description="Pyridoxamine 5'-phosphate oxidase N-terminal" evidence="7">
    <location>
        <begin position="41"/>
        <end position="158"/>
    </location>
</feature>
<gene>
    <name evidence="5 9" type="primary">pdxH</name>
    <name evidence="9" type="ORF">Afil01_56860</name>
</gene>
<keyword evidence="2 5" id="KW-0285">Flavoprotein</keyword>
<dbReference type="PROSITE" id="PS01064">
    <property type="entry name" value="PYRIDOX_OXIDASE"/>
    <property type="match status" value="1"/>
</dbReference>
<feature type="binding site" evidence="5 6">
    <location>
        <position position="200"/>
    </location>
    <ligand>
        <name>FMN</name>
        <dbReference type="ChEBI" id="CHEBI:58210"/>
    </ligand>
</feature>
<evidence type="ECO:0000313" key="10">
    <source>
        <dbReference type="Proteomes" id="UP001165079"/>
    </source>
</evidence>
<feature type="binding site" evidence="5">
    <location>
        <position position="133"/>
    </location>
    <ligand>
        <name>substrate</name>
    </ligand>
</feature>
<dbReference type="PANTHER" id="PTHR10851:SF0">
    <property type="entry name" value="PYRIDOXINE-5'-PHOSPHATE OXIDASE"/>
    <property type="match status" value="1"/>
</dbReference>
<dbReference type="RefSeq" id="WP_285666154.1">
    <property type="nucleotide sequence ID" value="NZ_BSTX01000004.1"/>
</dbReference>
<comment type="similarity">
    <text evidence="1 5">Belongs to the pyridoxamine 5'-phosphate oxidase family.</text>
</comment>
<accession>A0A9W6SQ31</accession>
<comment type="subunit">
    <text evidence="5">Homodimer.</text>
</comment>
<feature type="binding site" evidence="5 6">
    <location>
        <position position="89"/>
    </location>
    <ligand>
        <name>FMN</name>
        <dbReference type="ChEBI" id="CHEBI:58210"/>
    </ligand>
</feature>
<evidence type="ECO:0000256" key="6">
    <source>
        <dbReference type="PIRSR" id="PIRSR000190-2"/>
    </source>
</evidence>